<keyword evidence="2" id="KW-1185">Reference proteome</keyword>
<proteinExistence type="predicted"/>
<dbReference type="OrthoDB" id="8892451at2759"/>
<sequence length="84" mass="10053">MATYLRYVRSLDFFEVPNYEYLRWIFSDLMERRGWVCDWEFDWCYRPLPGAKVHLPPLCRCFTCPLLTSILVLEPEGGPGPQYK</sequence>
<dbReference type="Gene3D" id="1.10.510.10">
    <property type="entry name" value="Transferase(Phosphotransferase) domain 1"/>
    <property type="match status" value="1"/>
</dbReference>
<protein>
    <submittedName>
        <fullName evidence="1">Uncharacterized protein</fullName>
    </submittedName>
</protein>
<reference evidence="1 2" key="1">
    <citation type="submission" date="2018-11" db="EMBL/GenBank/DDBJ databases">
        <authorList>
            <consortium name="Pathogen Informatics"/>
        </authorList>
    </citation>
    <scope>NUCLEOTIDE SEQUENCE [LARGE SCALE GENOMIC DNA]</scope>
</reference>
<evidence type="ECO:0000313" key="2">
    <source>
        <dbReference type="Proteomes" id="UP000281553"/>
    </source>
</evidence>
<name>A0A3P7MNR0_DIBLA</name>
<organism evidence="1 2">
    <name type="scientific">Dibothriocephalus latus</name>
    <name type="common">Fish tapeworm</name>
    <name type="synonym">Diphyllobothrium latum</name>
    <dbReference type="NCBI Taxonomy" id="60516"/>
    <lineage>
        <taxon>Eukaryota</taxon>
        <taxon>Metazoa</taxon>
        <taxon>Spiralia</taxon>
        <taxon>Lophotrochozoa</taxon>
        <taxon>Platyhelminthes</taxon>
        <taxon>Cestoda</taxon>
        <taxon>Eucestoda</taxon>
        <taxon>Diphyllobothriidea</taxon>
        <taxon>Diphyllobothriidae</taxon>
        <taxon>Dibothriocephalus</taxon>
    </lineage>
</organism>
<dbReference type="AlphaFoldDB" id="A0A3P7MNR0"/>
<gene>
    <name evidence="1" type="ORF">DILT_LOCUS14536</name>
</gene>
<dbReference type="EMBL" id="UYRU01074711">
    <property type="protein sequence ID" value="VDN24957.1"/>
    <property type="molecule type" value="Genomic_DNA"/>
</dbReference>
<accession>A0A3P7MNR0</accession>
<dbReference type="Proteomes" id="UP000281553">
    <property type="component" value="Unassembled WGS sequence"/>
</dbReference>
<evidence type="ECO:0000313" key="1">
    <source>
        <dbReference type="EMBL" id="VDN24957.1"/>
    </source>
</evidence>